<keyword evidence="2" id="KW-1185">Reference proteome</keyword>
<reference evidence="1" key="1">
    <citation type="submission" date="2021-05" db="EMBL/GenBank/DDBJ databases">
        <title>The genome of the haptophyte Pavlova lutheri (Diacronema luteri, Pavlovales) - a model for lipid biosynthesis in eukaryotic algae.</title>
        <authorList>
            <person name="Hulatt C.J."/>
            <person name="Posewitz M.C."/>
        </authorList>
    </citation>
    <scope>NUCLEOTIDE SEQUENCE</scope>
    <source>
        <strain evidence="1">NIVA-4/92</strain>
    </source>
</reference>
<evidence type="ECO:0000313" key="1">
    <source>
        <dbReference type="EMBL" id="KAG8470510.1"/>
    </source>
</evidence>
<dbReference type="AlphaFoldDB" id="A0A8J6CHR0"/>
<dbReference type="Proteomes" id="UP000751190">
    <property type="component" value="Unassembled WGS sequence"/>
</dbReference>
<dbReference type="OrthoDB" id="10399895at2759"/>
<proteinExistence type="predicted"/>
<comment type="caution">
    <text evidence="1">The sequence shown here is derived from an EMBL/GenBank/DDBJ whole genome shotgun (WGS) entry which is preliminary data.</text>
</comment>
<protein>
    <submittedName>
        <fullName evidence="1">Uncharacterized protein</fullName>
    </submittedName>
</protein>
<dbReference type="EMBL" id="JAGTXO010000001">
    <property type="protein sequence ID" value="KAG8470510.1"/>
    <property type="molecule type" value="Genomic_DNA"/>
</dbReference>
<sequence length="133" mass="15378">MVWARVQDAEGLVSPSRVPTMQELEGYWELKSVEIEAFGGNPVFELRADGTFKFPSRYGKPKLWRIQEEGRDFWLEIKLLDNLSTPITLRGRLMLSEYFPMVVERGEVLKPPRSAMTSTEQVAIGEFQLRRIT</sequence>
<gene>
    <name evidence="1" type="ORF">KFE25_008931</name>
</gene>
<name>A0A8J6CHR0_DIALT</name>
<organism evidence="1 2">
    <name type="scientific">Diacronema lutheri</name>
    <name type="common">Unicellular marine alga</name>
    <name type="synonym">Monochrysis lutheri</name>
    <dbReference type="NCBI Taxonomy" id="2081491"/>
    <lineage>
        <taxon>Eukaryota</taxon>
        <taxon>Haptista</taxon>
        <taxon>Haptophyta</taxon>
        <taxon>Pavlovophyceae</taxon>
        <taxon>Pavlovales</taxon>
        <taxon>Pavlovaceae</taxon>
        <taxon>Diacronema</taxon>
    </lineage>
</organism>
<evidence type="ECO:0000313" key="2">
    <source>
        <dbReference type="Proteomes" id="UP000751190"/>
    </source>
</evidence>
<accession>A0A8J6CHR0</accession>